<gene>
    <name evidence="1" type="ORF">EYC80_000420</name>
</gene>
<proteinExistence type="predicted"/>
<reference evidence="1 2" key="1">
    <citation type="submission" date="2019-06" db="EMBL/GenBank/DDBJ databases">
        <title>Genome Sequence of the Brown Rot Fungal Pathogen Monilinia laxa.</title>
        <authorList>
            <person name="De Miccolis Angelini R.M."/>
            <person name="Landi L."/>
            <person name="Abate D."/>
            <person name="Pollastro S."/>
            <person name="Romanazzi G."/>
            <person name="Faretra F."/>
        </authorList>
    </citation>
    <scope>NUCLEOTIDE SEQUENCE [LARGE SCALE GENOMIC DNA]</scope>
    <source>
        <strain evidence="1 2">Mlax316</strain>
    </source>
</reference>
<dbReference type="EMBL" id="VIGI01000005">
    <property type="protein sequence ID" value="KAB8300199.1"/>
    <property type="molecule type" value="Genomic_DNA"/>
</dbReference>
<evidence type="ECO:0000313" key="2">
    <source>
        <dbReference type="Proteomes" id="UP000326757"/>
    </source>
</evidence>
<comment type="caution">
    <text evidence="1">The sequence shown here is derived from an EMBL/GenBank/DDBJ whole genome shotgun (WGS) entry which is preliminary data.</text>
</comment>
<accession>A0A5N6KBP4</accession>
<organism evidence="1 2">
    <name type="scientific">Monilinia laxa</name>
    <name type="common">Brown rot fungus</name>
    <name type="synonym">Sclerotinia laxa</name>
    <dbReference type="NCBI Taxonomy" id="61186"/>
    <lineage>
        <taxon>Eukaryota</taxon>
        <taxon>Fungi</taxon>
        <taxon>Dikarya</taxon>
        <taxon>Ascomycota</taxon>
        <taxon>Pezizomycotina</taxon>
        <taxon>Leotiomycetes</taxon>
        <taxon>Helotiales</taxon>
        <taxon>Sclerotiniaceae</taxon>
        <taxon>Monilinia</taxon>
    </lineage>
</organism>
<protein>
    <submittedName>
        <fullName evidence="1">Uncharacterized protein</fullName>
    </submittedName>
</protein>
<dbReference type="AlphaFoldDB" id="A0A5N6KBP4"/>
<name>A0A5N6KBP4_MONLA</name>
<evidence type="ECO:0000313" key="1">
    <source>
        <dbReference type="EMBL" id="KAB8300199.1"/>
    </source>
</evidence>
<dbReference type="Proteomes" id="UP000326757">
    <property type="component" value="Unassembled WGS sequence"/>
</dbReference>
<keyword evidence="2" id="KW-1185">Reference proteome</keyword>
<sequence>MHVAPKALDLGNFEPFLISTHGFLSLYKSIRPDSCVSQSRVSSTSPTNQGKKPELPFQYTPGNIVLGRTLESCEAMKYPELQFHSFDQLFNWCMDYIS</sequence>